<proteinExistence type="predicted"/>
<dbReference type="AlphaFoldDB" id="A0A1I3RRS6"/>
<sequence>MKASKGSMDNGTTFDSTKVYTETALDESKGNAKGFAVGEFTLGTSVEFEKYKHLPFPFDAMAELEIVTNGKTQKTLMHALKPVQRSAATKA</sequence>
<evidence type="ECO:0000313" key="1">
    <source>
        <dbReference type="EMBL" id="SFJ49253.1"/>
    </source>
</evidence>
<keyword evidence="2" id="KW-1185">Reference proteome</keyword>
<dbReference type="RefSeq" id="WP_322788659.1">
    <property type="nucleotide sequence ID" value="NZ_CP041745.1"/>
</dbReference>
<protein>
    <submittedName>
        <fullName evidence="1">Uncharacterized protein</fullName>
    </submittedName>
</protein>
<dbReference type="Proteomes" id="UP000199548">
    <property type="component" value="Unassembled WGS sequence"/>
</dbReference>
<dbReference type="STRING" id="420953.SAMN05192543_107408"/>
<name>A0A1I3RRS6_9BURK</name>
<organism evidence="1 2">
    <name type="scientific">Paraburkholderia megapolitana</name>
    <dbReference type="NCBI Taxonomy" id="420953"/>
    <lineage>
        <taxon>Bacteria</taxon>
        <taxon>Pseudomonadati</taxon>
        <taxon>Pseudomonadota</taxon>
        <taxon>Betaproteobacteria</taxon>
        <taxon>Burkholderiales</taxon>
        <taxon>Burkholderiaceae</taxon>
        <taxon>Paraburkholderia</taxon>
    </lineage>
</organism>
<gene>
    <name evidence="1" type="ORF">SAMN05192543_107408</name>
</gene>
<accession>A0A1I3RRS6</accession>
<reference evidence="1 2" key="1">
    <citation type="submission" date="2016-10" db="EMBL/GenBank/DDBJ databases">
        <authorList>
            <person name="de Groot N.N."/>
        </authorList>
    </citation>
    <scope>NUCLEOTIDE SEQUENCE [LARGE SCALE GENOMIC DNA]</scope>
    <source>
        <strain evidence="1 2">LMG 23650</strain>
    </source>
</reference>
<dbReference type="EMBL" id="FOQU01000007">
    <property type="protein sequence ID" value="SFJ49253.1"/>
    <property type="molecule type" value="Genomic_DNA"/>
</dbReference>
<evidence type="ECO:0000313" key="2">
    <source>
        <dbReference type="Proteomes" id="UP000199548"/>
    </source>
</evidence>